<evidence type="ECO:0000256" key="2">
    <source>
        <dbReference type="ARBA" id="ARBA00022692"/>
    </source>
</evidence>
<feature type="transmembrane region" description="Helical" evidence="6">
    <location>
        <begin position="255"/>
        <end position="277"/>
    </location>
</feature>
<feature type="region of interest" description="Disordered" evidence="5">
    <location>
        <begin position="523"/>
        <end position="552"/>
    </location>
</feature>
<dbReference type="InterPro" id="IPR020846">
    <property type="entry name" value="MFS_dom"/>
</dbReference>
<feature type="transmembrane region" description="Helical" evidence="6">
    <location>
        <begin position="332"/>
        <end position="353"/>
    </location>
</feature>
<dbReference type="InterPro" id="IPR036259">
    <property type="entry name" value="MFS_trans_sf"/>
</dbReference>
<keyword evidence="9" id="KW-1185">Reference proteome</keyword>
<dbReference type="GO" id="GO:0022857">
    <property type="term" value="F:transmembrane transporter activity"/>
    <property type="evidence" value="ECO:0007669"/>
    <property type="project" value="InterPro"/>
</dbReference>
<dbReference type="PANTHER" id="PTHR23501">
    <property type="entry name" value="MAJOR FACILITATOR SUPERFAMILY"/>
    <property type="match status" value="1"/>
</dbReference>
<dbReference type="Pfam" id="PF07690">
    <property type="entry name" value="MFS_1"/>
    <property type="match status" value="1"/>
</dbReference>
<keyword evidence="4 6" id="KW-0472">Membrane</keyword>
<feature type="transmembrane region" description="Helical" evidence="6">
    <location>
        <begin position="437"/>
        <end position="456"/>
    </location>
</feature>
<protein>
    <recommendedName>
        <fullName evidence="7">Major facilitator superfamily (MFS) profile domain-containing protein</fullName>
    </recommendedName>
</protein>
<feature type="transmembrane region" description="Helical" evidence="6">
    <location>
        <begin position="225"/>
        <end position="243"/>
    </location>
</feature>
<gene>
    <name evidence="8" type="ORF">E0Z10_g3987</name>
</gene>
<evidence type="ECO:0000256" key="1">
    <source>
        <dbReference type="ARBA" id="ARBA00004141"/>
    </source>
</evidence>
<dbReference type="Proteomes" id="UP000297716">
    <property type="component" value="Unassembled WGS sequence"/>
</dbReference>
<comment type="caution">
    <text evidence="8">The sequence shown here is derived from an EMBL/GenBank/DDBJ whole genome shotgun (WGS) entry which is preliminary data.</text>
</comment>
<organism evidence="8 9">
    <name type="scientific">Xylaria hypoxylon</name>
    <dbReference type="NCBI Taxonomy" id="37992"/>
    <lineage>
        <taxon>Eukaryota</taxon>
        <taxon>Fungi</taxon>
        <taxon>Dikarya</taxon>
        <taxon>Ascomycota</taxon>
        <taxon>Pezizomycotina</taxon>
        <taxon>Sordariomycetes</taxon>
        <taxon>Xylariomycetidae</taxon>
        <taxon>Xylariales</taxon>
        <taxon>Xylariaceae</taxon>
        <taxon>Xylaria</taxon>
    </lineage>
</organism>
<keyword evidence="2 6" id="KW-0812">Transmembrane</keyword>
<feature type="transmembrane region" description="Helical" evidence="6">
    <location>
        <begin position="298"/>
        <end position="320"/>
    </location>
</feature>
<evidence type="ECO:0000256" key="3">
    <source>
        <dbReference type="ARBA" id="ARBA00022989"/>
    </source>
</evidence>
<dbReference type="OrthoDB" id="440553at2759"/>
<feature type="transmembrane region" description="Helical" evidence="6">
    <location>
        <begin position="67"/>
        <end position="85"/>
    </location>
</feature>
<name>A0A4Z0Z5Y1_9PEZI</name>
<dbReference type="PROSITE" id="PS50850">
    <property type="entry name" value="MFS"/>
    <property type="match status" value="1"/>
</dbReference>
<dbReference type="Gene3D" id="1.20.1250.20">
    <property type="entry name" value="MFS general substrate transporter like domains"/>
    <property type="match status" value="2"/>
</dbReference>
<evidence type="ECO:0000259" key="7">
    <source>
        <dbReference type="PROSITE" id="PS50850"/>
    </source>
</evidence>
<dbReference type="PANTHER" id="PTHR23501:SF43">
    <property type="entry name" value="MULTIDRUG TRANSPORTER, PUTATIVE (AFU_ORTHOLOGUE AFUA_6G03040)-RELATED"/>
    <property type="match status" value="1"/>
</dbReference>
<evidence type="ECO:0000256" key="4">
    <source>
        <dbReference type="ARBA" id="ARBA00023136"/>
    </source>
</evidence>
<feature type="transmembrane region" description="Helical" evidence="6">
    <location>
        <begin position="365"/>
        <end position="383"/>
    </location>
</feature>
<evidence type="ECO:0000256" key="5">
    <source>
        <dbReference type="SAM" id="MobiDB-lite"/>
    </source>
</evidence>
<evidence type="ECO:0000313" key="9">
    <source>
        <dbReference type="Proteomes" id="UP000297716"/>
    </source>
</evidence>
<dbReference type="SUPFAM" id="SSF103473">
    <property type="entry name" value="MFS general substrate transporter"/>
    <property type="match status" value="1"/>
</dbReference>
<feature type="transmembrane region" description="Helical" evidence="6">
    <location>
        <begin position="30"/>
        <end position="55"/>
    </location>
</feature>
<dbReference type="InterPro" id="IPR011701">
    <property type="entry name" value="MFS"/>
</dbReference>
<evidence type="ECO:0000313" key="8">
    <source>
        <dbReference type="EMBL" id="TGJ84796.1"/>
    </source>
</evidence>
<reference evidence="8 9" key="1">
    <citation type="submission" date="2019-03" db="EMBL/GenBank/DDBJ databases">
        <title>Draft genome sequence of Xylaria hypoxylon DSM 108379, a ubiquitous saprotrophic-parasitic fungi on hardwood.</title>
        <authorList>
            <person name="Buettner E."/>
            <person name="Leonhardt S."/>
            <person name="Gebauer A.M."/>
            <person name="Liers C."/>
            <person name="Hofrichter M."/>
            <person name="Kellner H."/>
        </authorList>
    </citation>
    <scope>NUCLEOTIDE SEQUENCE [LARGE SCALE GENOMIC DNA]</scope>
    <source>
        <strain evidence="8 9">DSM 108379</strain>
    </source>
</reference>
<feature type="transmembrane region" description="Helical" evidence="6">
    <location>
        <begin position="185"/>
        <end position="205"/>
    </location>
</feature>
<feature type="transmembrane region" description="Helical" evidence="6">
    <location>
        <begin position="395"/>
        <end position="416"/>
    </location>
</feature>
<feature type="domain" description="Major facilitator superfamily (MFS) profile" evidence="7">
    <location>
        <begin position="32"/>
        <end position="523"/>
    </location>
</feature>
<dbReference type="AlphaFoldDB" id="A0A4Z0Z5Y1"/>
<keyword evidence="3 6" id="KW-1133">Transmembrane helix</keyword>
<accession>A0A4Z0Z5Y1</accession>
<sequence>MTISPLRAGHSSRPSSAMAYQHLLNGWRQAILVAILLFGLLFSSLDASIVSTSLVTISIDLQDFLNAPWVVLAYLLAYLGLAIGFAKLSDIYGRRDVLCAAWVLFAGFSIGCASARTMQQLIICRAFQGMGGSGLYSLAQIALFEVGPADKPSLMGAMIGLTLAVSYVLGPVLGGIISSTATWRWIFWINVPVGFILVGALYLAWPVGISRQQQRGFSAIRRIDFLGNILIIAACTLLVFALQEAGAYSFAWNHPVIVLALVVSVLSWLGFAAWEVFLGSRIDTRIEPILPLRLMSRAYSACVICTFCTGFTYLVILVILPERFQIVNGDNALYSGIHLLPMLGSTALGAFFAGAVSRRRNNTSWTLVAAHCFQLLGAGLMLMMHNITMEIKAQYGFQVLLGLGIGLSLGAATIMASVQSGQADLAVAQGIVAQARVFGGSIGIAICSIIFNARVAHDLDGKMDPDDLGALHHSPTIAPWLPNELQLKVKTVYAAAFTDDIKLVMGVTVIGIITSFFTYQRQPPPMPGTPAAKEALGTEQSETELDEFAHRS</sequence>
<dbReference type="GO" id="GO:0005886">
    <property type="term" value="C:plasma membrane"/>
    <property type="evidence" value="ECO:0007669"/>
    <property type="project" value="TreeGrafter"/>
</dbReference>
<proteinExistence type="predicted"/>
<dbReference type="EMBL" id="SKBN01000059">
    <property type="protein sequence ID" value="TGJ84796.1"/>
    <property type="molecule type" value="Genomic_DNA"/>
</dbReference>
<feature type="transmembrane region" description="Helical" evidence="6">
    <location>
        <begin position="501"/>
        <end position="519"/>
    </location>
</feature>
<comment type="subcellular location">
    <subcellularLocation>
        <location evidence="1">Membrane</location>
        <topology evidence="1">Multi-pass membrane protein</topology>
    </subcellularLocation>
</comment>
<evidence type="ECO:0000256" key="6">
    <source>
        <dbReference type="SAM" id="Phobius"/>
    </source>
</evidence>
<feature type="transmembrane region" description="Helical" evidence="6">
    <location>
        <begin position="122"/>
        <end position="144"/>
    </location>
</feature>
<feature type="transmembrane region" description="Helical" evidence="6">
    <location>
        <begin position="156"/>
        <end position="179"/>
    </location>
</feature>